<dbReference type="InterPro" id="IPR008972">
    <property type="entry name" value="Cupredoxin"/>
</dbReference>
<organism evidence="9 10">
    <name type="scientific">Adhaeribacter swui</name>
    <dbReference type="NCBI Taxonomy" id="2086471"/>
    <lineage>
        <taxon>Bacteria</taxon>
        <taxon>Pseudomonadati</taxon>
        <taxon>Bacteroidota</taxon>
        <taxon>Cytophagia</taxon>
        <taxon>Cytophagales</taxon>
        <taxon>Hymenobacteraceae</taxon>
        <taxon>Adhaeribacter</taxon>
    </lineage>
</organism>
<evidence type="ECO:0000256" key="1">
    <source>
        <dbReference type="ARBA" id="ARBA00022448"/>
    </source>
</evidence>
<evidence type="ECO:0000259" key="7">
    <source>
        <dbReference type="Pfam" id="PF13472"/>
    </source>
</evidence>
<keyword evidence="1" id="KW-0813">Transport</keyword>
<dbReference type="NCBIfam" id="TIGR02604">
    <property type="entry name" value="Piru_Ver_Nterm"/>
    <property type="match status" value="1"/>
</dbReference>
<evidence type="ECO:0000259" key="8">
    <source>
        <dbReference type="Pfam" id="PF23500"/>
    </source>
</evidence>
<evidence type="ECO:0000256" key="3">
    <source>
        <dbReference type="ARBA" id="ARBA00022982"/>
    </source>
</evidence>
<feature type="domain" description="DUF7133" evidence="8">
    <location>
        <begin position="336"/>
        <end position="686"/>
    </location>
</feature>
<dbReference type="Pfam" id="PF23500">
    <property type="entry name" value="DUF7133"/>
    <property type="match status" value="1"/>
</dbReference>
<feature type="domain" description="Blue (type 1) copper" evidence="6">
    <location>
        <begin position="967"/>
        <end position="1081"/>
    </location>
</feature>
<dbReference type="PROSITE" id="PS51257">
    <property type="entry name" value="PROKAR_LIPOPROTEIN"/>
    <property type="match status" value="1"/>
</dbReference>
<sequence length="1089" mass="123289">MNKKLFFFPLCVLLFLFLSCGRKAAVYPLNPEPNSHIVFVGNTFAVALQENNYLETFLYKSFPEKNLTIRNLAWSADEVNLQPRPVNFGSLDQHLQNQKADVIFACFGLNEAFKGPDSLQSFQQQLSKFLRHLQQQKYNGRSTPQVILVSPIAHEKLVGFLPDPAAHNQNLKKYTQGMWQVAENLKIPFIDLYEPTAQLMASNADSLTSNGIHLNDRGYRQVSEIMAQALDLPVSTWYSDATFANLRKVIKIKNQHFFYRFRAGNEEYIYGRRREWAGGQALPAELPQIDQIVLQLDSLIWAGASGNPAPDMQKVQNAIQFARQYTPLKESREALEKAKSQFILQEGYEINLFASELDFPVANPVSFTFDPQGRMWLGTMPAYPHYYPGSPPDDQIIILEDTNQDGKADKHTVFADSLYLPLGFELGDGGAYVTQAPNFVFLKDTNNDGHADQKKILLTGFGAEDSHHAISNYTWGPDGALYMHEGTFLHSQVETPYGPVRGANGITWRYEPRTFKLEPYVSYPYANPWGNVFTRTGTHIIGDVSTGMNYFAPPLTVAINYPIKHKEMKDFLTSPQRPKTCGLEIISSRQFPESAQGNILFNTFIGFQGIKQHKLAEDGSGIIAQETEPLLQSKDPNFRPVDIKFGPDGALYVLDWYDAIIQHGEQAFRDSLRDHTRGRIWRITYKNKNTLKPLDLTQLNLSQLLDQLKVYEDRTRYRTRMQLRTFAAEQVMPALAKWLAGLNPKDADYAYHKLEGLWVYQQFNQPEEKLLNELLKSPDYHVRAAATRVLFYWREHIKDAEAKLIAMAHDAAPRVRVEAIAWLSHFNTEASVKALLAATALPSDDYINYALNESFKHLKPVWMAMFKNNQQFLADEPEKAARLLQPLASQKDLNATEYFVKDDPLWHAYSYRALSPEDYAALANVPAVTRFRKSLPELPADDQVQPVKTPKPTNSKPEGFVIQVASVPGKMLFDKTTITIPAGKNITLLFNNRDQMAHNVVIVKPGNTEKVGKAADAMATLKDGYEKNFVPSIPEVLYATPLVNAGKTFRLDFKAPAKPGEYPFICSFPGHWRVMKGIIKVVEQPLALK</sequence>
<dbReference type="InterPro" id="IPR028871">
    <property type="entry name" value="BlueCu_1_BS"/>
</dbReference>
<dbReference type="Gene3D" id="2.120.10.30">
    <property type="entry name" value="TolB, C-terminal domain"/>
    <property type="match status" value="1"/>
</dbReference>
<dbReference type="PANTHER" id="PTHR33546:SF1">
    <property type="entry name" value="LARGE, MULTIFUNCTIONAL SECRETED PROTEIN"/>
    <property type="match status" value="1"/>
</dbReference>
<dbReference type="CDD" id="cd04233">
    <property type="entry name" value="Auracyanin"/>
    <property type="match status" value="1"/>
</dbReference>
<accession>A0A7G7G9B6</accession>
<dbReference type="GO" id="GO:0016788">
    <property type="term" value="F:hydrolase activity, acting on ester bonds"/>
    <property type="evidence" value="ECO:0007669"/>
    <property type="project" value="UniProtKB-ARBA"/>
</dbReference>
<dbReference type="CDD" id="cd01834">
    <property type="entry name" value="SGNH_hydrolase_like_2"/>
    <property type="match status" value="1"/>
</dbReference>
<dbReference type="SUPFAM" id="SSF52266">
    <property type="entry name" value="SGNH hydrolase"/>
    <property type="match status" value="1"/>
</dbReference>
<dbReference type="KEGG" id="aswu:HUW51_13845"/>
<gene>
    <name evidence="9" type="ORF">HUW51_13845</name>
</gene>
<dbReference type="Pfam" id="PF13472">
    <property type="entry name" value="Lipase_GDSL_2"/>
    <property type="match status" value="1"/>
</dbReference>
<dbReference type="GO" id="GO:0005507">
    <property type="term" value="F:copper ion binding"/>
    <property type="evidence" value="ECO:0007669"/>
    <property type="project" value="InterPro"/>
</dbReference>
<evidence type="ECO:0000313" key="10">
    <source>
        <dbReference type="Proteomes" id="UP000515237"/>
    </source>
</evidence>
<dbReference type="PROSITE" id="PS00196">
    <property type="entry name" value="COPPER_BLUE"/>
    <property type="match status" value="1"/>
</dbReference>
<dbReference type="SUPFAM" id="SSF50952">
    <property type="entry name" value="Soluble quinoprotein glucose dehydrogenase"/>
    <property type="match status" value="1"/>
</dbReference>
<evidence type="ECO:0000256" key="2">
    <source>
        <dbReference type="ARBA" id="ARBA00022723"/>
    </source>
</evidence>
<dbReference type="SUPFAM" id="SSF48371">
    <property type="entry name" value="ARM repeat"/>
    <property type="match status" value="1"/>
</dbReference>
<feature type="chain" id="PRO_5028812230" evidence="5">
    <location>
        <begin position="25"/>
        <end position="1089"/>
    </location>
</feature>
<evidence type="ECO:0000256" key="5">
    <source>
        <dbReference type="SAM" id="SignalP"/>
    </source>
</evidence>
<dbReference type="SUPFAM" id="SSF49503">
    <property type="entry name" value="Cupredoxins"/>
    <property type="match status" value="1"/>
</dbReference>
<dbReference type="InterPro" id="IPR013428">
    <property type="entry name" value="Membrane-bound_put_N"/>
</dbReference>
<dbReference type="Proteomes" id="UP000515237">
    <property type="component" value="Chromosome"/>
</dbReference>
<feature type="domain" description="SGNH hydrolase-type esterase" evidence="7">
    <location>
        <begin position="68"/>
        <end position="220"/>
    </location>
</feature>
<dbReference type="Pfam" id="PF13646">
    <property type="entry name" value="HEAT_2"/>
    <property type="match status" value="1"/>
</dbReference>
<dbReference type="InterPro" id="IPR055557">
    <property type="entry name" value="DUF7133"/>
</dbReference>
<evidence type="ECO:0000313" key="9">
    <source>
        <dbReference type="EMBL" id="QNF33750.1"/>
    </source>
</evidence>
<keyword evidence="4" id="KW-0186">Copper</keyword>
<protein>
    <submittedName>
        <fullName evidence="9">HEAT repeat domain-containing protein</fullName>
    </submittedName>
</protein>
<keyword evidence="3" id="KW-0249">Electron transport</keyword>
<keyword evidence="10" id="KW-1185">Reference proteome</keyword>
<dbReference type="InterPro" id="IPR036514">
    <property type="entry name" value="SGNH_hydro_sf"/>
</dbReference>
<dbReference type="Gene3D" id="1.25.10.10">
    <property type="entry name" value="Leucine-rich Repeat Variant"/>
    <property type="match status" value="1"/>
</dbReference>
<dbReference type="RefSeq" id="WP_185270233.1">
    <property type="nucleotide sequence ID" value="NZ_CP055156.1"/>
</dbReference>
<dbReference type="EMBL" id="CP055156">
    <property type="protein sequence ID" value="QNF33750.1"/>
    <property type="molecule type" value="Genomic_DNA"/>
</dbReference>
<dbReference type="AlphaFoldDB" id="A0A7G7G9B6"/>
<feature type="signal peptide" evidence="5">
    <location>
        <begin position="1"/>
        <end position="24"/>
    </location>
</feature>
<dbReference type="InterPro" id="IPR011989">
    <property type="entry name" value="ARM-like"/>
</dbReference>
<dbReference type="InterPro" id="IPR013830">
    <property type="entry name" value="SGNH_hydro"/>
</dbReference>
<dbReference type="Gene3D" id="2.60.40.420">
    <property type="entry name" value="Cupredoxins - blue copper proteins"/>
    <property type="match status" value="1"/>
</dbReference>
<proteinExistence type="predicted"/>
<dbReference type="InterPro" id="IPR011042">
    <property type="entry name" value="6-blade_b-propeller_TolB-like"/>
</dbReference>
<dbReference type="InterPro" id="IPR011041">
    <property type="entry name" value="Quinoprot_gluc/sorb_DH_b-prop"/>
</dbReference>
<dbReference type="InterPro" id="IPR016024">
    <property type="entry name" value="ARM-type_fold"/>
</dbReference>
<evidence type="ECO:0000259" key="6">
    <source>
        <dbReference type="Pfam" id="PF00127"/>
    </source>
</evidence>
<evidence type="ECO:0000256" key="4">
    <source>
        <dbReference type="ARBA" id="ARBA00023008"/>
    </source>
</evidence>
<reference evidence="9 10" key="1">
    <citation type="journal article" date="2018" name="Int. J. Syst. Evol. Microbiol.">
        <title>Adhaeribacter swui sp. nov., isolated from wet mud.</title>
        <authorList>
            <person name="Kim D.U."/>
            <person name="Kim K.W."/>
            <person name="Kang M.S."/>
            <person name="Kim J.Y."/>
            <person name="Jang J.H."/>
            <person name="Kim M.K."/>
        </authorList>
    </citation>
    <scope>NUCLEOTIDE SEQUENCE [LARGE SCALE GENOMIC DNA]</scope>
    <source>
        <strain evidence="9 10">KCTC 52873</strain>
    </source>
</reference>
<dbReference type="InterPro" id="IPR000923">
    <property type="entry name" value="BlueCu_1"/>
</dbReference>
<dbReference type="Gene3D" id="3.40.50.1110">
    <property type="entry name" value="SGNH hydrolase"/>
    <property type="match status" value="1"/>
</dbReference>
<dbReference type="GO" id="GO:0009055">
    <property type="term" value="F:electron transfer activity"/>
    <property type="evidence" value="ECO:0007669"/>
    <property type="project" value="InterPro"/>
</dbReference>
<name>A0A7G7G9B6_9BACT</name>
<dbReference type="PANTHER" id="PTHR33546">
    <property type="entry name" value="LARGE, MULTIFUNCTIONAL SECRETED PROTEIN-RELATED"/>
    <property type="match status" value="1"/>
</dbReference>
<keyword evidence="2" id="KW-0479">Metal-binding</keyword>
<dbReference type="Pfam" id="PF00127">
    <property type="entry name" value="Copper-bind"/>
    <property type="match status" value="1"/>
</dbReference>
<keyword evidence="5" id="KW-0732">Signal</keyword>